<evidence type="ECO:0000313" key="5">
    <source>
        <dbReference type="EMBL" id="NDJ93034.1"/>
    </source>
</evidence>
<name>A0A6G3MGC9_HENSL</name>
<dbReference type="SMART" id="SM00195">
    <property type="entry name" value="DSPc"/>
    <property type="match status" value="1"/>
</dbReference>
<dbReference type="PROSITE" id="PS50056">
    <property type="entry name" value="TYR_PHOSPHATASE_2"/>
    <property type="match status" value="1"/>
</dbReference>
<dbReference type="InterPro" id="IPR000340">
    <property type="entry name" value="Dual-sp_phosphatase_cat-dom"/>
</dbReference>
<sequence length="194" mass="22777">MILNVTSEINNFFPGVFEYYNICVLDRPEVEIINYFDEAYRFIEKARFIKNILTIRINNTSVLVHCQMGISRSATIIISYLMKYYEWDAQLSLEFVKSRRPIVKPNCGFLKQIYLYEAILTSSRNRNIFNSMISKISHTRVLSDNSLNTQNIVIDKINSFKSEGKKEIRTDNSLFYQDRSLKVSSSFYDLKSLK</sequence>
<protein>
    <submittedName>
        <fullName evidence="5">Protein phosphatase Slingshot homolog 3 (Trinotate prediction)</fullName>
    </submittedName>
</protein>
<keyword evidence="1" id="KW-0378">Hydrolase</keyword>
<organism evidence="5">
    <name type="scientific">Henneguya salminicola</name>
    <name type="common">Myxosporean</name>
    <dbReference type="NCBI Taxonomy" id="69463"/>
    <lineage>
        <taxon>Eukaryota</taxon>
        <taxon>Metazoa</taxon>
        <taxon>Cnidaria</taxon>
        <taxon>Myxozoa</taxon>
        <taxon>Myxosporea</taxon>
        <taxon>Bivalvulida</taxon>
        <taxon>Platysporina</taxon>
        <taxon>Myxobolidae</taxon>
        <taxon>Henneguya</taxon>
    </lineage>
</organism>
<dbReference type="EMBL" id="GHBP01002215">
    <property type="protein sequence ID" value="NDJ93034.1"/>
    <property type="molecule type" value="Transcribed_RNA"/>
</dbReference>
<feature type="domain" description="Tyrosine specific protein phosphatases" evidence="4">
    <location>
        <begin position="40"/>
        <end position="101"/>
    </location>
</feature>
<dbReference type="GO" id="GO:0030837">
    <property type="term" value="P:negative regulation of actin filament polymerization"/>
    <property type="evidence" value="ECO:0007669"/>
    <property type="project" value="InterPro"/>
</dbReference>
<keyword evidence="2" id="KW-0904">Protein phosphatase</keyword>
<dbReference type="PROSITE" id="PS00383">
    <property type="entry name" value="TYR_PHOSPHATASE_1"/>
    <property type="match status" value="1"/>
</dbReference>
<dbReference type="Gene3D" id="3.90.190.10">
    <property type="entry name" value="Protein tyrosine phosphatase superfamily"/>
    <property type="match status" value="1"/>
</dbReference>
<evidence type="ECO:0000259" key="4">
    <source>
        <dbReference type="PROSITE" id="PS50056"/>
    </source>
</evidence>
<dbReference type="InterPro" id="IPR016130">
    <property type="entry name" value="Tyr_Pase_AS"/>
</dbReference>
<dbReference type="GO" id="GO:0003779">
    <property type="term" value="F:actin binding"/>
    <property type="evidence" value="ECO:0007669"/>
    <property type="project" value="InterPro"/>
</dbReference>
<evidence type="ECO:0000256" key="2">
    <source>
        <dbReference type="ARBA" id="ARBA00022912"/>
    </source>
</evidence>
<dbReference type="Pfam" id="PF00782">
    <property type="entry name" value="DSPc"/>
    <property type="match status" value="1"/>
</dbReference>
<reference evidence="5" key="1">
    <citation type="submission" date="2018-11" db="EMBL/GenBank/DDBJ databases">
        <title>Henneguya salminicola genome and transcriptome.</title>
        <authorList>
            <person name="Yahalomi D."/>
            <person name="Atkinson S.D."/>
            <person name="Neuhof M."/>
            <person name="Chang E.S."/>
            <person name="Philippe H."/>
            <person name="Cartwright P."/>
            <person name="Bartholomew J.L."/>
            <person name="Huchon D."/>
        </authorList>
    </citation>
    <scope>NUCLEOTIDE SEQUENCE</scope>
    <source>
        <strain evidence="5">Hz1</strain>
        <tissue evidence="5">Whole</tissue>
    </source>
</reference>
<proteinExistence type="predicted"/>
<evidence type="ECO:0000259" key="3">
    <source>
        <dbReference type="PROSITE" id="PS50054"/>
    </source>
</evidence>
<dbReference type="PANTHER" id="PTHR45864">
    <property type="entry name" value="SLINGSHOT PROTEIN PHOSPHATASE HOMOLOG"/>
    <property type="match status" value="1"/>
</dbReference>
<evidence type="ECO:0000256" key="1">
    <source>
        <dbReference type="ARBA" id="ARBA00022801"/>
    </source>
</evidence>
<dbReference type="InterPro" id="IPR043587">
    <property type="entry name" value="Phosphatase_SSH-like"/>
</dbReference>
<dbReference type="InterPro" id="IPR000387">
    <property type="entry name" value="Tyr_Pase_dom"/>
</dbReference>
<accession>A0A6G3MGC9</accession>
<dbReference type="AlphaFoldDB" id="A0A6G3MGC9"/>
<dbReference type="InterPro" id="IPR020422">
    <property type="entry name" value="TYR_PHOSPHATASE_DUAL_dom"/>
</dbReference>
<dbReference type="PROSITE" id="PS50054">
    <property type="entry name" value="TYR_PHOSPHATASE_DUAL"/>
    <property type="match status" value="1"/>
</dbReference>
<dbReference type="InterPro" id="IPR029021">
    <property type="entry name" value="Prot-tyrosine_phosphatase-like"/>
</dbReference>
<feature type="domain" description="Tyrosine-protein phosphatase" evidence="3">
    <location>
        <begin position="1"/>
        <end position="122"/>
    </location>
</feature>
<dbReference type="GO" id="GO:0004721">
    <property type="term" value="F:phosphoprotein phosphatase activity"/>
    <property type="evidence" value="ECO:0007669"/>
    <property type="project" value="UniProtKB-KW"/>
</dbReference>
<dbReference type="SUPFAM" id="SSF52799">
    <property type="entry name" value="(Phosphotyrosine protein) phosphatases II"/>
    <property type="match status" value="1"/>
</dbReference>